<feature type="transmembrane region" description="Helical" evidence="2">
    <location>
        <begin position="125"/>
        <end position="147"/>
    </location>
</feature>
<evidence type="ECO:0000313" key="3">
    <source>
        <dbReference type="EMBL" id="MDM5147164.1"/>
    </source>
</evidence>
<dbReference type="EMBL" id="JANQAO010000001">
    <property type="protein sequence ID" value="MDM5147164.1"/>
    <property type="molecule type" value="Genomic_DNA"/>
</dbReference>
<organism evidence="3 4">
    <name type="scientific">Candidatus Doriopsillibacter californiensis</name>
    <dbReference type="NCBI Taxonomy" id="2970740"/>
    <lineage>
        <taxon>Bacteria</taxon>
        <taxon>Pseudomonadati</taxon>
        <taxon>Pseudomonadota</taxon>
        <taxon>Gammaproteobacteria</taxon>
        <taxon>Candidatus Tethybacterales</taxon>
        <taxon>Candidatus Persebacteraceae</taxon>
        <taxon>Candidatus Doriopsillibacter</taxon>
    </lineage>
</organism>
<feature type="compositionally biased region" description="Low complexity" evidence="1">
    <location>
        <begin position="10"/>
        <end position="47"/>
    </location>
</feature>
<evidence type="ECO:0000256" key="2">
    <source>
        <dbReference type="SAM" id="Phobius"/>
    </source>
</evidence>
<name>A0ABT7QKD2_9GAMM</name>
<comment type="caution">
    <text evidence="3">The sequence shown here is derived from an EMBL/GenBank/DDBJ whole genome shotgun (WGS) entry which is preliminary data.</text>
</comment>
<proteinExistence type="predicted"/>
<feature type="region of interest" description="Disordered" evidence="1">
    <location>
        <begin position="1"/>
        <end position="47"/>
    </location>
</feature>
<evidence type="ECO:0000256" key="1">
    <source>
        <dbReference type="SAM" id="MobiDB-lite"/>
    </source>
</evidence>
<feature type="transmembrane region" description="Helical" evidence="2">
    <location>
        <begin position="89"/>
        <end position="105"/>
    </location>
</feature>
<gene>
    <name evidence="3" type="ORF">NQX30_02060</name>
</gene>
<sequence length="810" mass="92174">MNRYRKKSAKTTTATSHQNNGGKGNNHNNGDNNVSKNNNGTHNKQNNDTARAAPFLYFPPERVGLWPTQFVDAAVKPYRLVPRNWRQELPHALLVFLAVAFLYGYTTPRLVALEDDGLFIANMHYFGVAHPPGYPIHTFLGGIFYHLLPFGTPAFKGHFFSGFTGAIACSAIYATIAMLVRGRIFAYLGGLAYGASDTFWSQAIIAEVYTLNSMFFFIVLALCVRYAGHIGRAGRNHNRLFMAITFIYGLGLANHYPILGLGSIGLGMIVLSQLRNILPRAVKGLCFLMLGAFPPYLWMVWRSLDPSPANFYGPIDFLGLVKEKYPDAVDFGFYALRKGYSGVDKQAGVGLEDKLIFGEALGNDMLWQFTPVGFIFVVLGFYAMARSRYNWLWLSLLTSWFMSSVLLVFLLDFKAGYIWLAAFRVYHLLAFGIMAIWLALGAAWLVDKLRFLPEIMRRQMGFLIILAVVGSSLVAHWDLNNRHDYRWAHDLAMAKISSVEPNAALFLFDDLDLPVGYIHYVEGVRSDLEVYNDQGLVYGKRLYSPLIPNTTPKNRPDVRSKATIVQEFARKTDRPIYYHTARTNLHKNAQVGSDMTGFFRRVNRTGPADRIILSDSLLKWLNSNADLHGKITDRWTRQQHYSTVAQLVNAVQVAAYSGFKINDIWQEVIDRSLDKNALARLNSNQQRLNFGRMDKEGMARELVWLERFDPTREDLLEPRMRGLFYTQKALISRNLETVDDEEYEAILQQGIAQHDAADNPAVQYLLSHYHKKEQHCDFIHLIERLYPNAENIPKNMLRPLRKARKEEVCV</sequence>
<feature type="transmembrane region" description="Helical" evidence="2">
    <location>
        <begin position="159"/>
        <end position="180"/>
    </location>
</feature>
<dbReference type="PANTHER" id="PTHR16214:SF3">
    <property type="entry name" value="TRANSMEMBRANE PROTEIN 260"/>
    <property type="match status" value="1"/>
</dbReference>
<feature type="transmembrane region" description="Helical" evidence="2">
    <location>
        <begin position="281"/>
        <end position="301"/>
    </location>
</feature>
<keyword evidence="2" id="KW-1133">Transmembrane helix</keyword>
<reference evidence="3" key="2">
    <citation type="journal article" date="2023" name="Microbiome">
        <title>Synthase-selected sorting approach identifies a beta-lactone synthase in a nudibranch symbiotic bacterium.</title>
        <authorList>
            <person name="Dzunkova M."/>
            <person name="La Clair J.J."/>
            <person name="Tyml T."/>
            <person name="Doud D."/>
            <person name="Schulz F."/>
            <person name="Piquer-Esteban S."/>
            <person name="Porcel Sanchis D."/>
            <person name="Osborn A."/>
            <person name="Robinson D."/>
            <person name="Louie K.B."/>
            <person name="Bowen B.P."/>
            <person name="Bowers R.M."/>
            <person name="Lee J."/>
            <person name="Arnau V."/>
            <person name="Diaz-Villanueva W."/>
            <person name="Stepanauskas R."/>
            <person name="Gosliner T."/>
            <person name="Date S.V."/>
            <person name="Northen T.R."/>
            <person name="Cheng J.F."/>
            <person name="Burkart M.D."/>
            <person name="Woyke T."/>
        </authorList>
    </citation>
    <scope>NUCLEOTIDE SEQUENCE</scope>
    <source>
        <strain evidence="3">Df01</strain>
    </source>
</reference>
<accession>A0ABT7QKD2</accession>
<feature type="transmembrane region" description="Helical" evidence="2">
    <location>
        <begin position="460"/>
        <end position="477"/>
    </location>
</feature>
<keyword evidence="4" id="KW-1185">Reference proteome</keyword>
<feature type="transmembrane region" description="Helical" evidence="2">
    <location>
        <begin position="200"/>
        <end position="224"/>
    </location>
</feature>
<feature type="transmembrane region" description="Helical" evidence="2">
    <location>
        <begin position="258"/>
        <end position="274"/>
    </location>
</feature>
<evidence type="ECO:0000313" key="4">
    <source>
        <dbReference type="Proteomes" id="UP001168167"/>
    </source>
</evidence>
<reference evidence="3" key="1">
    <citation type="submission" date="2022-08" db="EMBL/GenBank/DDBJ databases">
        <authorList>
            <person name="Dzunkova M."/>
            <person name="La Clair J."/>
            <person name="Tyml T."/>
            <person name="Doud D."/>
            <person name="Schulz F."/>
            <person name="Piquer S."/>
            <person name="Porcel Sanchis D."/>
            <person name="Osborn A."/>
            <person name="Robinson D."/>
            <person name="Louie K.B."/>
            <person name="Bowen B.P."/>
            <person name="Bowers R."/>
            <person name="Lee J."/>
            <person name="Arnau Llombart V."/>
            <person name="Diaz Villanueva W."/>
            <person name="Gosliner T."/>
            <person name="Northen T."/>
            <person name="Cheng J.-F."/>
            <person name="Burkart M.D."/>
            <person name="Woyke T."/>
        </authorList>
    </citation>
    <scope>NUCLEOTIDE SEQUENCE</scope>
    <source>
        <strain evidence="3">Df01</strain>
    </source>
</reference>
<dbReference type="InterPro" id="IPR052724">
    <property type="entry name" value="GT117_domain-containing"/>
</dbReference>
<feature type="transmembrane region" description="Helical" evidence="2">
    <location>
        <begin position="365"/>
        <end position="384"/>
    </location>
</feature>
<feature type="transmembrane region" description="Helical" evidence="2">
    <location>
        <begin position="417"/>
        <end position="440"/>
    </location>
</feature>
<dbReference type="InterPro" id="IPR021280">
    <property type="entry name" value="TMEM260-like"/>
</dbReference>
<keyword evidence="2" id="KW-0812">Transmembrane</keyword>
<dbReference type="Proteomes" id="UP001168167">
    <property type="component" value="Unassembled WGS sequence"/>
</dbReference>
<dbReference type="PANTHER" id="PTHR16214">
    <property type="entry name" value="TRANSMEMBRANE PROTEIN 260"/>
    <property type="match status" value="1"/>
</dbReference>
<dbReference type="Pfam" id="PF11028">
    <property type="entry name" value="TMEM260-like"/>
    <property type="match status" value="1"/>
</dbReference>
<feature type="transmembrane region" description="Helical" evidence="2">
    <location>
        <begin position="391"/>
        <end position="411"/>
    </location>
</feature>
<protein>
    <submittedName>
        <fullName evidence="3">DUF2723 domain-containing protein</fullName>
    </submittedName>
</protein>
<keyword evidence="2" id="KW-0472">Membrane</keyword>